<feature type="compositionally biased region" description="Basic and acidic residues" evidence="1">
    <location>
        <begin position="190"/>
        <end position="203"/>
    </location>
</feature>
<feature type="compositionally biased region" description="Basic residues" evidence="1">
    <location>
        <begin position="406"/>
        <end position="415"/>
    </location>
</feature>
<keyword evidence="3" id="KW-1185">Reference proteome</keyword>
<sequence length="867" mass="93916">MACPSCALFEGNPCRLCRTHKRIRELLCGGLLLRGQEEAALQILRAAAGALLDLAEEAAPVLARERRESNPVGFAADASLEPTLTPIDPTGERVRPHPGVASVEPGGGIAPARVVVKDEQAEDSKKEPLAEVKVDEKDEVINEVAIAASASPGEEKGPEGEEAVKKKKKRKRKTTQEGNRTEKRRRRRRDGSQHPPIERDPEPPTRTPPLAPGPLSPTIHLLAKEAEQRVTDPGQEGTARHGGRGAKAKAAVKARAKAAIHRAARRGALRRPAGAPAAVVAPGVIDRWRAGEEVALSEITLEELGRGVKIALTKGSYFLAEGQVAGTLDSMTVEAGEVHLALTPTGTTNENLLKHCTGNPGKLIRCHRCTPLCAGEREKTISETFGHAQKLEESQRPPRKIERSKAARWQHRKGGEKKTKGSGAARAHETTSGSSSSAKVDGRHARGAATKPLAALFAGTGLDPKERVRKRVIRRARKEQWFLKEDTAAEEISDLSLFDPETRLQRVAELYPGVLTAQALKGMRFRWGTTANSYNAEQLDRCMELITICVRYLSSLQDGRKGKSKGKEREGAEIQKGTWEQVPIEELDGEVDSSWDRELEAAMNGDTLSSCGRELGMMVDGAICNSWVREVEATGHGSALGSCGREQAMMVSRGREDGMMVEGAGCHSWERELEGTVHGMALGSCGRERGMMEEGSDGYPTPRDETFTSSVAKEYSFPPAPPLFEGVEGLQQPTADHEPSAEKDFLRECDEGLKIAGLGSKVLQQLMGVFPLRSSTTGKGKADIFPLPTSIVFLKGLWDGVDEDVVSWGRLVRLPLRKAAPLVGSAYHLAFKLGNLISLKGEDILLSTPTTQLARLDYRQGKRDGAC</sequence>
<evidence type="ECO:0000313" key="3">
    <source>
        <dbReference type="Proteomes" id="UP001642464"/>
    </source>
</evidence>
<feature type="compositionally biased region" description="Basic and acidic residues" evidence="1">
    <location>
        <begin position="153"/>
        <end position="164"/>
    </location>
</feature>
<organism evidence="2 3">
    <name type="scientific">Durusdinium trenchii</name>
    <dbReference type="NCBI Taxonomy" id="1381693"/>
    <lineage>
        <taxon>Eukaryota</taxon>
        <taxon>Sar</taxon>
        <taxon>Alveolata</taxon>
        <taxon>Dinophyceae</taxon>
        <taxon>Suessiales</taxon>
        <taxon>Symbiodiniaceae</taxon>
        <taxon>Durusdinium</taxon>
    </lineage>
</organism>
<dbReference type="Proteomes" id="UP001642464">
    <property type="component" value="Unassembled WGS sequence"/>
</dbReference>
<name>A0ABP0JHK5_9DINO</name>
<accession>A0ABP0JHK5</accession>
<feature type="compositionally biased region" description="Basic and acidic residues" evidence="1">
    <location>
        <begin position="558"/>
        <end position="573"/>
    </location>
</feature>
<evidence type="ECO:0000256" key="1">
    <source>
        <dbReference type="SAM" id="MobiDB-lite"/>
    </source>
</evidence>
<feature type="region of interest" description="Disordered" evidence="1">
    <location>
        <begin position="146"/>
        <end position="248"/>
    </location>
</feature>
<feature type="compositionally biased region" description="Basic and acidic residues" evidence="1">
    <location>
        <begin position="389"/>
        <end position="405"/>
    </location>
</feature>
<comment type="caution">
    <text evidence="2">The sequence shown here is derived from an EMBL/GenBank/DDBJ whole genome shotgun (WGS) entry which is preliminary data.</text>
</comment>
<feature type="region of interest" description="Disordered" evidence="1">
    <location>
        <begin position="385"/>
        <end position="445"/>
    </location>
</feature>
<dbReference type="EMBL" id="CAXAMM010007336">
    <property type="protein sequence ID" value="CAK9013902.1"/>
    <property type="molecule type" value="Genomic_DNA"/>
</dbReference>
<feature type="region of interest" description="Disordered" evidence="1">
    <location>
        <begin position="558"/>
        <end position="579"/>
    </location>
</feature>
<feature type="compositionally biased region" description="Pro residues" evidence="1">
    <location>
        <begin position="204"/>
        <end position="215"/>
    </location>
</feature>
<proteinExistence type="predicted"/>
<gene>
    <name evidence="2" type="ORF">SCF082_LOCUS12125</name>
</gene>
<protein>
    <submittedName>
        <fullName evidence="2">Uncharacterized protein</fullName>
    </submittedName>
</protein>
<evidence type="ECO:0000313" key="2">
    <source>
        <dbReference type="EMBL" id="CAK9013902.1"/>
    </source>
</evidence>
<reference evidence="2 3" key="1">
    <citation type="submission" date="2024-02" db="EMBL/GenBank/DDBJ databases">
        <authorList>
            <person name="Chen Y."/>
            <person name="Shah S."/>
            <person name="Dougan E. K."/>
            <person name="Thang M."/>
            <person name="Chan C."/>
        </authorList>
    </citation>
    <scope>NUCLEOTIDE SEQUENCE [LARGE SCALE GENOMIC DNA]</scope>
</reference>